<gene>
    <name evidence="2" type="ORF">C5167_008201</name>
</gene>
<organism evidence="2 3">
    <name type="scientific">Papaver somniferum</name>
    <name type="common">Opium poppy</name>
    <dbReference type="NCBI Taxonomy" id="3469"/>
    <lineage>
        <taxon>Eukaryota</taxon>
        <taxon>Viridiplantae</taxon>
        <taxon>Streptophyta</taxon>
        <taxon>Embryophyta</taxon>
        <taxon>Tracheophyta</taxon>
        <taxon>Spermatophyta</taxon>
        <taxon>Magnoliopsida</taxon>
        <taxon>Ranunculales</taxon>
        <taxon>Papaveraceae</taxon>
        <taxon>Papaveroideae</taxon>
        <taxon>Papaver</taxon>
    </lineage>
</organism>
<evidence type="ECO:0000256" key="1">
    <source>
        <dbReference type="SAM" id="Phobius"/>
    </source>
</evidence>
<dbReference type="STRING" id="3469.A0A4Y7JUY8"/>
<accession>A0A4Y7JUY8</accession>
<keyword evidence="1" id="KW-1133">Transmembrane helix</keyword>
<dbReference type="Proteomes" id="UP000316621">
    <property type="component" value="Chromosome 6"/>
</dbReference>
<proteinExistence type="predicted"/>
<keyword evidence="1" id="KW-0812">Transmembrane</keyword>
<name>A0A4Y7JUY8_PAPSO</name>
<keyword evidence="1" id="KW-0472">Membrane</keyword>
<feature type="transmembrane region" description="Helical" evidence="1">
    <location>
        <begin position="82"/>
        <end position="103"/>
    </location>
</feature>
<sequence>MRLSQLDLTTLYNKIGKAEFFYPFWFPFDAKSFLYGILDPNPPTENFMRNTVIPKVAKHSCAPKVFRVLAFKLMKSRMTSGLIGVKFLSGLLNVRMYMLLLMLRRISRLNLNSAETNHAPYNSRDGGLTIISQGLNLSAMLDRGYVFTVNSARNMILFLSFPFVFMGQ</sequence>
<reference evidence="2 3" key="1">
    <citation type="journal article" date="2018" name="Science">
        <title>The opium poppy genome and morphinan production.</title>
        <authorList>
            <person name="Guo L."/>
            <person name="Winzer T."/>
            <person name="Yang X."/>
            <person name="Li Y."/>
            <person name="Ning Z."/>
            <person name="He Z."/>
            <person name="Teodor R."/>
            <person name="Lu Y."/>
            <person name="Bowser T.A."/>
            <person name="Graham I.A."/>
            <person name="Ye K."/>
        </authorList>
    </citation>
    <scope>NUCLEOTIDE SEQUENCE [LARGE SCALE GENOMIC DNA]</scope>
    <source>
        <strain evidence="3">cv. HN1</strain>
        <tissue evidence="2">Leaves</tissue>
    </source>
</reference>
<evidence type="ECO:0000313" key="2">
    <source>
        <dbReference type="EMBL" id="RZC64517.1"/>
    </source>
</evidence>
<keyword evidence="3" id="KW-1185">Reference proteome</keyword>
<dbReference type="EMBL" id="CM010720">
    <property type="protein sequence ID" value="RZC64517.1"/>
    <property type="molecule type" value="Genomic_DNA"/>
</dbReference>
<evidence type="ECO:0000313" key="3">
    <source>
        <dbReference type="Proteomes" id="UP000316621"/>
    </source>
</evidence>
<dbReference type="AlphaFoldDB" id="A0A4Y7JUY8"/>
<feature type="transmembrane region" description="Helical" evidence="1">
    <location>
        <begin position="145"/>
        <end position="165"/>
    </location>
</feature>
<protein>
    <submittedName>
        <fullName evidence="2">Uncharacterized protein</fullName>
    </submittedName>
</protein>
<dbReference type="Gramene" id="RZC64517">
    <property type="protein sequence ID" value="RZC64517"/>
    <property type="gene ID" value="C5167_008201"/>
</dbReference>